<sequence length="166" mass="19658">MNLPFEKLHSLVFSHLNLDISNVHEDLECHEYSGFNFLLDQWTVKFRKSKITPTKTGQFVTLWKRNFKTKETEPFTPNDPFSFFIILTETPENSGFFFFTKEALIQNHILASQIKPGKRGFRVYPTWDHPENKQAVKTQNWQALFFIDFADKNHLSKFDSILYSQM</sequence>
<dbReference type="Gene3D" id="3.40.1350.140">
    <property type="entry name" value="MepB-like"/>
    <property type="match status" value="1"/>
</dbReference>
<accession>A0ABR8Z9I7</accession>
<keyword evidence="2" id="KW-1185">Reference proteome</keyword>
<dbReference type="RefSeq" id="WP_191735649.1">
    <property type="nucleotide sequence ID" value="NZ_JACYFS010000001.1"/>
</dbReference>
<evidence type="ECO:0000313" key="1">
    <source>
        <dbReference type="EMBL" id="MBD8081968.1"/>
    </source>
</evidence>
<comment type="caution">
    <text evidence="1">The sequence shown here is derived from an EMBL/GenBank/DDBJ whole genome shotgun (WGS) entry which is preliminary data.</text>
</comment>
<protein>
    <submittedName>
        <fullName evidence="1">MepB family protein</fullName>
    </submittedName>
</protein>
<organism evidence="1 2">
    <name type="scientific">Chryseobacterium caseinilyticum</name>
    <dbReference type="NCBI Taxonomy" id="2771428"/>
    <lineage>
        <taxon>Bacteria</taxon>
        <taxon>Pseudomonadati</taxon>
        <taxon>Bacteroidota</taxon>
        <taxon>Flavobacteriia</taxon>
        <taxon>Flavobacteriales</taxon>
        <taxon>Weeksellaceae</taxon>
        <taxon>Chryseobacterium group</taxon>
        <taxon>Chryseobacterium</taxon>
    </lineage>
</organism>
<gene>
    <name evidence="1" type="ORF">IC610_05960</name>
</gene>
<proteinExistence type="predicted"/>
<dbReference type="PIRSF" id="PIRSF032285">
    <property type="entry name" value="UCP032285"/>
    <property type="match status" value="1"/>
</dbReference>
<dbReference type="InterPro" id="IPR038231">
    <property type="entry name" value="MepB-like_sf"/>
</dbReference>
<dbReference type="InterPro" id="IPR011235">
    <property type="entry name" value="MepB-like"/>
</dbReference>
<evidence type="ECO:0000313" key="2">
    <source>
        <dbReference type="Proteomes" id="UP000637299"/>
    </source>
</evidence>
<reference evidence="1 2" key="1">
    <citation type="submission" date="2020-09" db="EMBL/GenBank/DDBJ databases">
        <title>Genome seq and assembly of Chryseobacterium sp.</title>
        <authorList>
            <person name="Chhetri G."/>
        </authorList>
    </citation>
    <scope>NUCLEOTIDE SEQUENCE [LARGE SCALE GENOMIC DNA]</scope>
    <source>
        <strain evidence="1 2">GCR10</strain>
    </source>
</reference>
<dbReference type="EMBL" id="JACYFS010000001">
    <property type="protein sequence ID" value="MBD8081968.1"/>
    <property type="molecule type" value="Genomic_DNA"/>
</dbReference>
<dbReference type="Proteomes" id="UP000637299">
    <property type="component" value="Unassembled WGS sequence"/>
</dbReference>
<dbReference type="Pfam" id="PF08877">
    <property type="entry name" value="MepB-like"/>
    <property type="match status" value="1"/>
</dbReference>
<name>A0ABR8Z9I7_9FLAO</name>